<sequence>MTDNYAVFGNPIEHSQSPAIHAAFALAAGEDICYQKQRVDVGGFTEAADAFFAAGGKGLNITVPFKQDAYSYVAKLTARARHAGAVNTLSLQEDGTVLGDTTDGIGMVRDMEDNLGWKIKAKKVLVLGAGGAVRGVLEPLLELLPQHVVIANRTIDKALQLSKGFAERGYLLGCGFDMLPGQQFDLVINGTSASLSGDLPPLPDELLAKNANCYDMMYGAEPTVFMAWAKQHGASGIADGLGMLVEQAAESFHIWRGVKPETKAVITDLRCRL</sequence>
<feature type="domain" description="Quinate/shikimate 5-dehydrogenase/glutamyl-tRNA reductase" evidence="6">
    <location>
        <begin position="118"/>
        <end position="193"/>
    </location>
</feature>
<dbReference type="SUPFAM" id="SSF53223">
    <property type="entry name" value="Aminoacid dehydrogenase-like, N-terminal domain"/>
    <property type="match status" value="1"/>
</dbReference>
<dbReference type="InterPro" id="IPR022893">
    <property type="entry name" value="Shikimate_DH_fam"/>
</dbReference>
<keyword evidence="4" id="KW-0560">Oxidoreductase</keyword>
<dbReference type="PANTHER" id="PTHR21089">
    <property type="entry name" value="SHIKIMATE DEHYDROGENASE"/>
    <property type="match status" value="1"/>
</dbReference>
<evidence type="ECO:0000259" key="8">
    <source>
        <dbReference type="Pfam" id="PF18317"/>
    </source>
</evidence>
<dbReference type="Pfam" id="PF18317">
    <property type="entry name" value="SDH_C"/>
    <property type="match status" value="1"/>
</dbReference>
<comment type="caution">
    <text evidence="9">The sequence shown here is derived from an EMBL/GenBank/DDBJ whole genome shotgun (WGS) entry which is preliminary data.</text>
</comment>
<dbReference type="EMBL" id="LAZR01058392">
    <property type="protein sequence ID" value="KKK69989.1"/>
    <property type="molecule type" value="Genomic_DNA"/>
</dbReference>
<dbReference type="PANTHER" id="PTHR21089:SF1">
    <property type="entry name" value="BIFUNCTIONAL 3-DEHYDROQUINATE DEHYDRATASE_SHIKIMATE DEHYDROGENASE, CHLOROPLASTIC"/>
    <property type="match status" value="1"/>
</dbReference>
<evidence type="ECO:0000259" key="6">
    <source>
        <dbReference type="Pfam" id="PF01488"/>
    </source>
</evidence>
<evidence type="ECO:0000256" key="4">
    <source>
        <dbReference type="ARBA" id="ARBA00023002"/>
    </source>
</evidence>
<dbReference type="Gene3D" id="3.40.50.720">
    <property type="entry name" value="NAD(P)-binding Rossmann-like Domain"/>
    <property type="match status" value="1"/>
</dbReference>
<proteinExistence type="inferred from homology"/>
<dbReference type="Pfam" id="PF01488">
    <property type="entry name" value="Shikimate_DH"/>
    <property type="match status" value="1"/>
</dbReference>
<gene>
    <name evidence="9" type="ORF">LCGC14_2928530</name>
</gene>
<dbReference type="InterPro" id="IPR013708">
    <property type="entry name" value="Shikimate_DH-bd_N"/>
</dbReference>
<protein>
    <recommendedName>
        <fullName evidence="1">shikimate dehydrogenase (NADP(+))</fullName>
        <ecNumber evidence="1">1.1.1.25</ecNumber>
    </recommendedName>
</protein>
<feature type="domain" description="Shikimate dehydrogenase substrate binding N-terminal" evidence="7">
    <location>
        <begin position="7"/>
        <end position="89"/>
    </location>
</feature>
<dbReference type="AlphaFoldDB" id="A0A0F8ZU86"/>
<dbReference type="NCBIfam" id="NF001310">
    <property type="entry name" value="PRK00258.1-2"/>
    <property type="match status" value="1"/>
</dbReference>
<evidence type="ECO:0000256" key="3">
    <source>
        <dbReference type="ARBA" id="ARBA00022857"/>
    </source>
</evidence>
<dbReference type="Gene3D" id="3.40.50.10860">
    <property type="entry name" value="Leucine Dehydrogenase, chain A, domain 1"/>
    <property type="match status" value="1"/>
</dbReference>
<dbReference type="HAMAP" id="MF_00222">
    <property type="entry name" value="Shikimate_DH_AroE"/>
    <property type="match status" value="1"/>
</dbReference>
<dbReference type="SUPFAM" id="SSF51735">
    <property type="entry name" value="NAD(P)-binding Rossmann-fold domains"/>
    <property type="match status" value="1"/>
</dbReference>
<keyword evidence="2" id="KW-0028">Amino-acid biosynthesis</keyword>
<dbReference type="CDD" id="cd01065">
    <property type="entry name" value="NAD_bind_Shikimate_DH"/>
    <property type="match status" value="1"/>
</dbReference>
<dbReference type="InterPro" id="IPR036291">
    <property type="entry name" value="NAD(P)-bd_dom_sf"/>
</dbReference>
<dbReference type="GO" id="GO:0004764">
    <property type="term" value="F:shikimate 3-dehydrogenase (NADP+) activity"/>
    <property type="evidence" value="ECO:0007669"/>
    <property type="project" value="UniProtKB-EC"/>
</dbReference>
<dbReference type="InterPro" id="IPR011342">
    <property type="entry name" value="Shikimate_DH"/>
</dbReference>
<evidence type="ECO:0000256" key="1">
    <source>
        <dbReference type="ARBA" id="ARBA00012962"/>
    </source>
</evidence>
<keyword evidence="3" id="KW-0521">NADP</keyword>
<dbReference type="GO" id="GO:0050661">
    <property type="term" value="F:NADP binding"/>
    <property type="evidence" value="ECO:0007669"/>
    <property type="project" value="InterPro"/>
</dbReference>
<dbReference type="GO" id="GO:0008652">
    <property type="term" value="P:amino acid biosynthetic process"/>
    <property type="evidence" value="ECO:0007669"/>
    <property type="project" value="UniProtKB-KW"/>
</dbReference>
<dbReference type="InterPro" id="IPR041121">
    <property type="entry name" value="SDH_C"/>
</dbReference>
<dbReference type="GO" id="GO:0009073">
    <property type="term" value="P:aromatic amino acid family biosynthetic process"/>
    <property type="evidence" value="ECO:0007669"/>
    <property type="project" value="UniProtKB-KW"/>
</dbReference>
<dbReference type="GO" id="GO:0019632">
    <property type="term" value="P:shikimate metabolic process"/>
    <property type="evidence" value="ECO:0007669"/>
    <property type="project" value="InterPro"/>
</dbReference>
<dbReference type="NCBIfam" id="TIGR00507">
    <property type="entry name" value="aroE"/>
    <property type="match status" value="1"/>
</dbReference>
<dbReference type="GO" id="GO:0005829">
    <property type="term" value="C:cytosol"/>
    <property type="evidence" value="ECO:0007669"/>
    <property type="project" value="TreeGrafter"/>
</dbReference>
<evidence type="ECO:0000256" key="5">
    <source>
        <dbReference type="ARBA" id="ARBA00023141"/>
    </source>
</evidence>
<evidence type="ECO:0000259" key="7">
    <source>
        <dbReference type="Pfam" id="PF08501"/>
    </source>
</evidence>
<dbReference type="InterPro" id="IPR046346">
    <property type="entry name" value="Aminoacid_DH-like_N_sf"/>
</dbReference>
<organism evidence="9">
    <name type="scientific">marine sediment metagenome</name>
    <dbReference type="NCBI Taxonomy" id="412755"/>
    <lineage>
        <taxon>unclassified sequences</taxon>
        <taxon>metagenomes</taxon>
        <taxon>ecological metagenomes</taxon>
    </lineage>
</organism>
<evidence type="ECO:0000256" key="2">
    <source>
        <dbReference type="ARBA" id="ARBA00022605"/>
    </source>
</evidence>
<dbReference type="Pfam" id="PF08501">
    <property type="entry name" value="Shikimate_dh_N"/>
    <property type="match status" value="1"/>
</dbReference>
<feature type="domain" description="SDH C-terminal" evidence="8">
    <location>
        <begin position="240"/>
        <end position="265"/>
    </location>
</feature>
<evidence type="ECO:0000313" key="9">
    <source>
        <dbReference type="EMBL" id="KKK69989.1"/>
    </source>
</evidence>
<accession>A0A0F8ZU86</accession>
<keyword evidence="5" id="KW-0057">Aromatic amino acid biosynthesis</keyword>
<name>A0A0F8ZU86_9ZZZZ</name>
<dbReference type="EC" id="1.1.1.25" evidence="1"/>
<dbReference type="InterPro" id="IPR006151">
    <property type="entry name" value="Shikm_DH/Glu-tRNA_Rdtase"/>
</dbReference>
<dbReference type="UniPathway" id="UPA00053">
    <property type="reaction ID" value="UER00087"/>
</dbReference>
<reference evidence="9" key="1">
    <citation type="journal article" date="2015" name="Nature">
        <title>Complex archaea that bridge the gap between prokaryotes and eukaryotes.</title>
        <authorList>
            <person name="Spang A."/>
            <person name="Saw J.H."/>
            <person name="Jorgensen S.L."/>
            <person name="Zaremba-Niedzwiedzka K."/>
            <person name="Martijn J."/>
            <person name="Lind A.E."/>
            <person name="van Eijk R."/>
            <person name="Schleper C."/>
            <person name="Guy L."/>
            <person name="Ettema T.J."/>
        </authorList>
    </citation>
    <scope>NUCLEOTIDE SEQUENCE</scope>
</reference>
<dbReference type="GO" id="GO:0009423">
    <property type="term" value="P:chorismate biosynthetic process"/>
    <property type="evidence" value="ECO:0007669"/>
    <property type="project" value="UniProtKB-UniPathway"/>
</dbReference>
<dbReference type="FunFam" id="3.40.50.720:FF:000104">
    <property type="entry name" value="Shikimate dehydrogenase (NADP(+))"/>
    <property type="match status" value="1"/>
</dbReference>
<dbReference type="FunFam" id="3.40.50.10860:FF:000006">
    <property type="entry name" value="Shikimate dehydrogenase (NADP(+))"/>
    <property type="match status" value="1"/>
</dbReference>